<organism evidence="3 4">
    <name type="scientific">Sulfitobacter delicatus</name>
    <dbReference type="NCBI Taxonomy" id="218672"/>
    <lineage>
        <taxon>Bacteria</taxon>
        <taxon>Pseudomonadati</taxon>
        <taxon>Pseudomonadota</taxon>
        <taxon>Alphaproteobacteria</taxon>
        <taxon>Rhodobacterales</taxon>
        <taxon>Roseobacteraceae</taxon>
        <taxon>Sulfitobacter</taxon>
    </lineage>
</organism>
<dbReference type="InterPro" id="IPR028250">
    <property type="entry name" value="DsbDN"/>
</dbReference>
<dbReference type="Pfam" id="PF11412">
    <property type="entry name" value="DsbD_N"/>
    <property type="match status" value="1"/>
</dbReference>
<dbReference type="AlphaFoldDB" id="A0A1G7VPP6"/>
<sequence length="276" mass="28965">MPHQGDMKITRLFTAFLSCLTLALPASAQQGVGTPLQGDLLTGWQQANGQRVAAIRLRMAPGWKTYWRSPGDAGIPPEFDWSGSKNLRDVAITWPAPKVFDQGGVNSIGYAREVILPLTLTPRSPGQPVALDVSIDLGVCSDICLPETVHLNALLDSTSNKPVPAIAAAFAARPYSGAEVGLKSATCSLRPTADGLSIVTRLRLPSAGGEETVVIEPGAPGLWMSATESSRQGDTLVSHGELIAENGGAVALDRSAIRITVIGKKHSVEIKGCTPA</sequence>
<proteinExistence type="predicted"/>
<evidence type="ECO:0000313" key="4">
    <source>
        <dbReference type="Proteomes" id="UP000199399"/>
    </source>
</evidence>
<evidence type="ECO:0000256" key="1">
    <source>
        <dbReference type="SAM" id="SignalP"/>
    </source>
</evidence>
<keyword evidence="4" id="KW-1185">Reference proteome</keyword>
<feature type="domain" description="Thiol:disulfide interchange protein DsbD N-terminal" evidence="2">
    <location>
        <begin position="45"/>
        <end position="153"/>
    </location>
</feature>
<dbReference type="EMBL" id="FNBP01000009">
    <property type="protein sequence ID" value="SDG60880.1"/>
    <property type="molecule type" value="Genomic_DNA"/>
</dbReference>
<reference evidence="4" key="1">
    <citation type="submission" date="2016-10" db="EMBL/GenBank/DDBJ databases">
        <authorList>
            <person name="Varghese N."/>
            <person name="Submissions S."/>
        </authorList>
    </citation>
    <scope>NUCLEOTIDE SEQUENCE [LARGE SCALE GENOMIC DNA]</scope>
    <source>
        <strain evidence="4">DSM 16477</strain>
    </source>
</reference>
<gene>
    <name evidence="3" type="ORF">SAMN04489759_109116</name>
</gene>
<protein>
    <submittedName>
        <fullName evidence="3">Thiol-disulfide interchange protein, contains DsbC and DsbD domains</fullName>
    </submittedName>
</protein>
<accession>A0A1G7VPP6</accession>
<feature type="signal peptide" evidence="1">
    <location>
        <begin position="1"/>
        <end position="28"/>
    </location>
</feature>
<keyword evidence="1" id="KW-0732">Signal</keyword>
<dbReference type="Proteomes" id="UP000199399">
    <property type="component" value="Unassembled WGS sequence"/>
</dbReference>
<evidence type="ECO:0000259" key="2">
    <source>
        <dbReference type="Pfam" id="PF11412"/>
    </source>
</evidence>
<feature type="chain" id="PRO_5011597461" evidence="1">
    <location>
        <begin position="29"/>
        <end position="276"/>
    </location>
</feature>
<dbReference type="STRING" id="218672.SAMN04489759_109116"/>
<name>A0A1G7VPP6_9RHOB</name>
<evidence type="ECO:0000313" key="3">
    <source>
        <dbReference type="EMBL" id="SDG60880.1"/>
    </source>
</evidence>